<gene>
    <name evidence="3" type="ORF">COL8621_03737</name>
</gene>
<dbReference type="OrthoDB" id="1431558at2"/>
<name>A0A238L876_9RHOB</name>
<feature type="chain" id="PRO_5012669638" description="Ricin B lectin domain-containing protein" evidence="1">
    <location>
        <begin position="22"/>
        <end position="174"/>
    </location>
</feature>
<organism evidence="3 4">
    <name type="scientific">Actibacterium lipolyticum</name>
    <dbReference type="NCBI Taxonomy" id="1524263"/>
    <lineage>
        <taxon>Bacteria</taxon>
        <taxon>Pseudomonadati</taxon>
        <taxon>Pseudomonadota</taxon>
        <taxon>Alphaproteobacteria</taxon>
        <taxon>Rhodobacterales</taxon>
        <taxon>Roseobacteraceae</taxon>
        <taxon>Actibacterium</taxon>
    </lineage>
</organism>
<keyword evidence="1" id="KW-0732">Signal</keyword>
<dbReference type="Gene3D" id="2.80.10.50">
    <property type="match status" value="1"/>
</dbReference>
<dbReference type="AlphaFoldDB" id="A0A238L876"/>
<dbReference type="Proteomes" id="UP000202922">
    <property type="component" value="Unassembled WGS sequence"/>
</dbReference>
<dbReference type="InterPro" id="IPR035992">
    <property type="entry name" value="Ricin_B-like_lectins"/>
</dbReference>
<evidence type="ECO:0000259" key="2">
    <source>
        <dbReference type="Pfam" id="PF00652"/>
    </source>
</evidence>
<protein>
    <recommendedName>
        <fullName evidence="2">Ricin B lectin domain-containing protein</fullName>
    </recommendedName>
</protein>
<dbReference type="RefSeq" id="WP_141137922.1">
    <property type="nucleotide sequence ID" value="NZ_FXYE01000005.1"/>
</dbReference>
<accession>A0A238L876</accession>
<feature type="domain" description="Ricin B lectin" evidence="2">
    <location>
        <begin position="46"/>
        <end position="166"/>
    </location>
</feature>
<evidence type="ECO:0000313" key="4">
    <source>
        <dbReference type="Proteomes" id="UP000202922"/>
    </source>
</evidence>
<dbReference type="EMBL" id="FXYE01000005">
    <property type="protein sequence ID" value="SMX51207.1"/>
    <property type="molecule type" value="Genomic_DNA"/>
</dbReference>
<dbReference type="PROSITE" id="PS50231">
    <property type="entry name" value="RICIN_B_LECTIN"/>
    <property type="match status" value="1"/>
</dbReference>
<evidence type="ECO:0000256" key="1">
    <source>
        <dbReference type="SAM" id="SignalP"/>
    </source>
</evidence>
<dbReference type="InterPro" id="IPR000772">
    <property type="entry name" value="Ricin_B_lectin"/>
</dbReference>
<proteinExistence type="predicted"/>
<feature type="signal peptide" evidence="1">
    <location>
        <begin position="1"/>
        <end position="21"/>
    </location>
</feature>
<dbReference type="Pfam" id="PF00652">
    <property type="entry name" value="Ricin_B_lectin"/>
    <property type="match status" value="1"/>
</dbReference>
<keyword evidence="4" id="KW-1185">Reference proteome</keyword>
<dbReference type="SUPFAM" id="SSF50370">
    <property type="entry name" value="Ricin B-like lectins"/>
    <property type="match status" value="1"/>
</dbReference>
<sequence>MKTVTLLCTTLCLTFPLAAFAEAPTIQTQGAIIYLADNLDEDAMLGWCIDTEGRGLSDQLHAHSCKPTGDDVLFDYAADKGRISSATYDGLCMAYNAAESVESPFGLIACDETDEAQRFVYDEASMEIRLGMDATQCVTVSTAIDDAGPFQSRDLILAACDSLEPSFKQWVIQD</sequence>
<reference evidence="4" key="1">
    <citation type="submission" date="2017-05" db="EMBL/GenBank/DDBJ databases">
        <authorList>
            <person name="Rodrigo-Torres L."/>
            <person name="Arahal R. D."/>
            <person name="Lucena T."/>
        </authorList>
    </citation>
    <scope>NUCLEOTIDE SEQUENCE [LARGE SCALE GENOMIC DNA]</scope>
    <source>
        <strain evidence="4">CECT 8621</strain>
    </source>
</reference>
<evidence type="ECO:0000313" key="3">
    <source>
        <dbReference type="EMBL" id="SMX51207.1"/>
    </source>
</evidence>